<dbReference type="EMBL" id="MDHN01000010">
    <property type="protein sequence ID" value="OFC71807.1"/>
    <property type="molecule type" value="Genomic_DNA"/>
</dbReference>
<keyword evidence="3" id="KW-1185">Reference proteome</keyword>
<organism evidence="2 3">
    <name type="scientific">Alteromonas confluentis</name>
    <dbReference type="NCBI Taxonomy" id="1656094"/>
    <lineage>
        <taxon>Bacteria</taxon>
        <taxon>Pseudomonadati</taxon>
        <taxon>Pseudomonadota</taxon>
        <taxon>Gammaproteobacteria</taxon>
        <taxon>Alteromonadales</taxon>
        <taxon>Alteromonadaceae</taxon>
        <taxon>Alteromonas/Salinimonas group</taxon>
        <taxon>Alteromonas</taxon>
    </lineage>
</organism>
<evidence type="ECO:0000313" key="2">
    <source>
        <dbReference type="EMBL" id="OFC71807.1"/>
    </source>
</evidence>
<accession>A0A1E7ZE79</accession>
<dbReference type="Pfam" id="PF06074">
    <property type="entry name" value="Portal_Mu"/>
    <property type="match status" value="1"/>
</dbReference>
<dbReference type="InterPro" id="IPR009279">
    <property type="entry name" value="Portal_Mu"/>
</dbReference>
<gene>
    <name evidence="2" type="ORF">BFC18_06535</name>
</gene>
<dbReference type="Proteomes" id="UP000175691">
    <property type="component" value="Unassembled WGS sequence"/>
</dbReference>
<proteinExistence type="predicted"/>
<comment type="caution">
    <text evidence="2">The sequence shown here is derived from an EMBL/GenBank/DDBJ whole genome shotgun (WGS) entry which is preliminary data.</text>
</comment>
<feature type="coiled-coil region" evidence="1">
    <location>
        <begin position="482"/>
        <end position="512"/>
    </location>
</feature>
<keyword evidence="1" id="KW-0175">Coiled coil</keyword>
<evidence type="ECO:0000256" key="1">
    <source>
        <dbReference type="SAM" id="Coils"/>
    </source>
</evidence>
<protein>
    <recommendedName>
        <fullName evidence="4">Portal protein</fullName>
    </recommendedName>
</protein>
<dbReference type="AlphaFoldDB" id="A0A1E7ZE79"/>
<dbReference type="STRING" id="1656094.BFC18_06535"/>
<name>A0A1E7ZE79_9ALTE</name>
<evidence type="ECO:0000313" key="3">
    <source>
        <dbReference type="Proteomes" id="UP000175691"/>
    </source>
</evidence>
<dbReference type="RefSeq" id="WP_070124147.1">
    <property type="nucleotide sequence ID" value="NZ_MDHN01000010.1"/>
</dbReference>
<sequence>METYEVNGIRYRVRDKELQAKQTDDSPRVVQLRREFAEHPSSGLTPASLALILQNAEQGNLLEQSYLAEDIEEKDGHIQAELFKRKMALTDIDWSIEPPANASASEQADAAEIEQMLKDVDDWHNIIFGMSDGILKGFSNIEFDWGMYRRFRVPQNFEHIPATWFQLAQDNQNEIRLRDQTGFGEPLRPLNWLQHRHAAKSGYPARQGLVRQLAWPFVFKNYSARDLAEFLEIYGIPVKLGKYPSGSTEEEKARLLAAVMGIGHNAGGVIPKGMEIEFHEAAKGGGSDPFMTMMTWCERTQSKVLVGQTLTAQVDSTGSQALGNVHNEVRMDIRDHDLRQLATTLNRDLIWPMYMLNGNSYSGDPRRKPRLVFDTQEPEDLKLYSESLPKLVEVGMRIPVSWAQDKLRIPEPDGDEPVLAKAAPAPITDITPQPEQPNPAAPLKLALAALRAAKSGPDGADIFTDKLQKAAAEPFAAIMQPIEEMVAQAESMEQLLEQLLELENTMDTTDYQEVLALAMASAEMSGRYDVNEGN</sequence>
<reference evidence="2 3" key="1">
    <citation type="submission" date="2016-08" db="EMBL/GenBank/DDBJ databases">
        <authorList>
            <person name="Seilhamer J.J."/>
        </authorList>
    </citation>
    <scope>NUCLEOTIDE SEQUENCE [LARGE SCALE GENOMIC DNA]</scope>
    <source>
        <strain evidence="2 3">KCTC 42603</strain>
    </source>
</reference>
<dbReference type="OrthoDB" id="9797300at2"/>
<evidence type="ECO:0008006" key="4">
    <source>
        <dbReference type="Google" id="ProtNLM"/>
    </source>
</evidence>